<feature type="transmembrane region" description="Helical" evidence="7">
    <location>
        <begin position="171"/>
        <end position="191"/>
    </location>
</feature>
<evidence type="ECO:0000313" key="8">
    <source>
        <dbReference type="EMBL" id="TGG94546.1"/>
    </source>
</evidence>
<feature type="transmembrane region" description="Helical" evidence="7">
    <location>
        <begin position="42"/>
        <end position="63"/>
    </location>
</feature>
<dbReference type="GO" id="GO:0005886">
    <property type="term" value="C:plasma membrane"/>
    <property type="evidence" value="ECO:0007669"/>
    <property type="project" value="UniProtKB-SubCell"/>
</dbReference>
<feature type="transmembrane region" description="Helical" evidence="7">
    <location>
        <begin position="310"/>
        <end position="333"/>
    </location>
</feature>
<evidence type="ECO:0000256" key="7">
    <source>
        <dbReference type="SAM" id="Phobius"/>
    </source>
</evidence>
<reference evidence="8 9" key="1">
    <citation type="journal article" date="2019" name="mSystems">
        <title>Life at home and on the roam: Genomic adaptions reflect the dual lifestyle of an intracellular, facultative symbiont.</title>
        <authorList>
            <person name="Burgsdorf I."/>
        </authorList>
    </citation>
    <scope>NUCLEOTIDE SEQUENCE [LARGE SCALE GENOMIC DNA]</scope>
    <source>
        <strain evidence="8">277cV</strain>
    </source>
</reference>
<evidence type="ECO:0000256" key="3">
    <source>
        <dbReference type="ARBA" id="ARBA00022475"/>
    </source>
</evidence>
<evidence type="ECO:0000256" key="6">
    <source>
        <dbReference type="ARBA" id="ARBA00023136"/>
    </source>
</evidence>
<evidence type="ECO:0000313" key="9">
    <source>
        <dbReference type="Proteomes" id="UP000317990"/>
    </source>
</evidence>
<feature type="transmembrane region" description="Helical" evidence="7">
    <location>
        <begin position="371"/>
        <end position="390"/>
    </location>
</feature>
<dbReference type="EMBL" id="SRMO01000034">
    <property type="protein sequence ID" value="TGG94546.1"/>
    <property type="molecule type" value="Genomic_DNA"/>
</dbReference>
<feature type="transmembrane region" description="Helical" evidence="7">
    <location>
        <begin position="255"/>
        <end position="273"/>
    </location>
</feature>
<evidence type="ECO:0000256" key="1">
    <source>
        <dbReference type="ARBA" id="ARBA00004651"/>
    </source>
</evidence>
<dbReference type="PANTHER" id="PTHR23513">
    <property type="entry name" value="INTEGRAL MEMBRANE EFFLUX PROTEIN-RELATED"/>
    <property type="match status" value="1"/>
</dbReference>
<accession>A0A524RQ66</accession>
<dbReference type="CDD" id="cd06173">
    <property type="entry name" value="MFS_MefA_like"/>
    <property type="match status" value="1"/>
</dbReference>
<evidence type="ECO:0000256" key="2">
    <source>
        <dbReference type="ARBA" id="ARBA00022448"/>
    </source>
</evidence>
<dbReference type="SUPFAM" id="SSF103473">
    <property type="entry name" value="MFS general substrate transporter"/>
    <property type="match status" value="1"/>
</dbReference>
<dbReference type="InterPro" id="IPR036259">
    <property type="entry name" value="MFS_trans_sf"/>
</dbReference>
<evidence type="ECO:0000256" key="4">
    <source>
        <dbReference type="ARBA" id="ARBA00022692"/>
    </source>
</evidence>
<dbReference type="PANTHER" id="PTHR23513:SF11">
    <property type="entry name" value="STAPHYLOFERRIN A TRANSPORTER"/>
    <property type="match status" value="1"/>
</dbReference>
<sequence>MVRSLLRNQQATFLLASSLSTTGSFAGLTAKGWLILQASDSALITALNFAGLALPSLLISRHAGVLTDRLGCERVLVWAQFGLFAGAGVAVVGYPLTIGTGQVIVLLLSTLLVGVASTYELSARNKYCALVVDRPEQLGRFLASFSVLFNVAKLVGPPIGGFLVAGVGASAALGIDACSYLIPIATVIWILRPHREREELSGGGNADLRVAWRECGSVVRHTLQFTAIACLIGFFHPGMASVIARETIGPSPQDLGLFTSVLAAGSISGGLVLRHHSSALAARPSLLLGGSALITALSQLGMASDPGPRGALVLAFGIGAGTAVLLSGANLIGQLRSAQRIRGRVAGMAQIAFLGGGGMSGLAAASLTMGFGLPFCFGLLGSLGAMVALLELARFGRAPTTA</sequence>
<dbReference type="Proteomes" id="UP000317990">
    <property type="component" value="Unassembled WGS sequence"/>
</dbReference>
<gene>
    <name evidence="8" type="ORF">ERJ67_02595</name>
</gene>
<dbReference type="InterPro" id="IPR010290">
    <property type="entry name" value="TM_effector"/>
</dbReference>
<dbReference type="Pfam" id="PF05977">
    <property type="entry name" value="MFS_3"/>
    <property type="match status" value="1"/>
</dbReference>
<comment type="subcellular location">
    <subcellularLocation>
        <location evidence="1">Cell membrane</location>
        <topology evidence="1">Multi-pass membrane protein</topology>
    </subcellularLocation>
</comment>
<keyword evidence="4 7" id="KW-0812">Transmembrane</keyword>
<feature type="transmembrane region" description="Helical" evidence="7">
    <location>
        <begin position="345"/>
        <end position="365"/>
    </location>
</feature>
<feature type="transmembrane region" description="Helical" evidence="7">
    <location>
        <begin position="141"/>
        <end position="165"/>
    </location>
</feature>
<feature type="transmembrane region" description="Helical" evidence="7">
    <location>
        <begin position="223"/>
        <end position="243"/>
    </location>
</feature>
<feature type="transmembrane region" description="Helical" evidence="7">
    <location>
        <begin position="75"/>
        <end position="96"/>
    </location>
</feature>
<dbReference type="Gene3D" id="1.20.1250.20">
    <property type="entry name" value="MFS general substrate transporter like domains"/>
    <property type="match status" value="2"/>
</dbReference>
<feature type="transmembrane region" description="Helical" evidence="7">
    <location>
        <begin position="102"/>
        <end position="121"/>
    </location>
</feature>
<keyword evidence="3" id="KW-1003">Cell membrane</keyword>
<keyword evidence="2" id="KW-0813">Transport</keyword>
<organism evidence="8 9">
    <name type="scientific">Aphanocapsa feldmannii 277cV</name>
    <dbReference type="NCBI Taxonomy" id="2507553"/>
    <lineage>
        <taxon>Bacteria</taxon>
        <taxon>Bacillati</taxon>
        <taxon>Cyanobacteriota</taxon>
        <taxon>Cyanophyceae</taxon>
        <taxon>Oscillatoriophycideae</taxon>
        <taxon>Chroococcales</taxon>
        <taxon>Microcystaceae</taxon>
        <taxon>Aphanocapsa</taxon>
    </lineage>
</organism>
<keyword evidence="6 7" id="KW-0472">Membrane</keyword>
<feature type="transmembrane region" description="Helical" evidence="7">
    <location>
        <begin position="285"/>
        <end position="304"/>
    </location>
</feature>
<comment type="caution">
    <text evidence="8">The sequence shown here is derived from an EMBL/GenBank/DDBJ whole genome shotgun (WGS) entry which is preliminary data.</text>
</comment>
<name>A0A524RQ66_9CHRO</name>
<proteinExistence type="predicted"/>
<keyword evidence="5 7" id="KW-1133">Transmembrane helix</keyword>
<protein>
    <submittedName>
        <fullName evidence="8">MFS transporter</fullName>
    </submittedName>
</protein>
<evidence type="ECO:0000256" key="5">
    <source>
        <dbReference type="ARBA" id="ARBA00022989"/>
    </source>
</evidence>
<dbReference type="AlphaFoldDB" id="A0A524RQ66"/>